<sequence length="276" mass="31481">MDSRRKPANESSSTSNKINIIRTRKKDYMDHVVAFLEKRDGLENCLSIAMYASRVILSTSHQRQQQQHLSPSRVESFHTSLRLTRQALHLGKFIEDLNKLRKLEFGCNQEVMALTLMAHGGSGLHLFLEQFVWLEKTGLISNGGGTTFNKLDKLSNYAELIGYVGCLGLKSMSLVETLRKERNLESRICGERMPSSSTNNEAREHQFMNGLKGQMIEVKEEKLKQQIEVVKCFLDVAVKLALIRGEHHYFGNPFFAALKGLVWSILNTRKIWSSCY</sequence>
<dbReference type="GO" id="GO:0044375">
    <property type="term" value="P:regulation of peroxisome size"/>
    <property type="evidence" value="ECO:0007669"/>
    <property type="project" value="UniProtKB-ARBA"/>
</dbReference>
<dbReference type="EMBL" id="JBBNAE010000007">
    <property type="protein sequence ID" value="KAK9108802.1"/>
    <property type="molecule type" value="Genomic_DNA"/>
</dbReference>
<dbReference type="Pfam" id="PF05648">
    <property type="entry name" value="PEX11"/>
    <property type="match status" value="1"/>
</dbReference>
<comment type="subcellular location">
    <subcellularLocation>
        <location evidence="1">Peroxisome membrane</location>
        <topology evidence="1">Multi-pass membrane protein</topology>
    </subcellularLocation>
</comment>
<comment type="similarity">
    <text evidence="2">Belongs to the peroxin-11 family.</text>
</comment>
<dbReference type="PANTHER" id="PTHR12652">
    <property type="entry name" value="PEROXISOMAL BIOGENESIS FACTOR 11"/>
    <property type="match status" value="1"/>
</dbReference>
<dbReference type="GO" id="GO:0042802">
    <property type="term" value="F:identical protein binding"/>
    <property type="evidence" value="ECO:0007669"/>
    <property type="project" value="UniProtKB-ARBA"/>
</dbReference>
<evidence type="ECO:0000256" key="2">
    <source>
        <dbReference type="ARBA" id="ARBA00008194"/>
    </source>
</evidence>
<keyword evidence="5" id="KW-0576">Peroxisome</keyword>
<evidence type="ECO:0000256" key="4">
    <source>
        <dbReference type="ARBA" id="ARBA00023136"/>
    </source>
</evidence>
<keyword evidence="3" id="KW-0962">Peroxisome biogenesis</keyword>
<evidence type="ECO:0000256" key="5">
    <source>
        <dbReference type="ARBA" id="ARBA00023140"/>
    </source>
</evidence>
<evidence type="ECO:0000256" key="3">
    <source>
        <dbReference type="ARBA" id="ARBA00022593"/>
    </source>
</evidence>
<dbReference type="GO" id="GO:0005778">
    <property type="term" value="C:peroxisomal membrane"/>
    <property type="evidence" value="ECO:0007669"/>
    <property type="project" value="UniProtKB-SubCell"/>
</dbReference>
<dbReference type="PANTHER" id="PTHR12652:SF50">
    <property type="entry name" value="PEROXIN 11"/>
    <property type="match status" value="1"/>
</dbReference>
<accession>A0AAP0NHR7</accession>
<dbReference type="AlphaFoldDB" id="A0AAP0NHR7"/>
<comment type="caution">
    <text evidence="6">The sequence shown here is derived from an EMBL/GenBank/DDBJ whole genome shotgun (WGS) entry which is preliminary data.</text>
</comment>
<gene>
    <name evidence="6" type="ORF">Sjap_016862</name>
</gene>
<evidence type="ECO:0000256" key="1">
    <source>
        <dbReference type="ARBA" id="ARBA00004585"/>
    </source>
</evidence>
<evidence type="ECO:0000313" key="6">
    <source>
        <dbReference type="EMBL" id="KAK9108802.1"/>
    </source>
</evidence>
<proteinExistence type="inferred from homology"/>
<protein>
    <submittedName>
        <fullName evidence="6">Uncharacterized protein</fullName>
    </submittedName>
</protein>
<dbReference type="GO" id="GO:0016559">
    <property type="term" value="P:peroxisome fission"/>
    <property type="evidence" value="ECO:0007669"/>
    <property type="project" value="InterPro"/>
</dbReference>
<keyword evidence="4" id="KW-0472">Membrane</keyword>
<reference evidence="6 7" key="1">
    <citation type="submission" date="2024-01" db="EMBL/GenBank/DDBJ databases">
        <title>Genome assemblies of Stephania.</title>
        <authorList>
            <person name="Yang L."/>
        </authorList>
    </citation>
    <scope>NUCLEOTIDE SEQUENCE [LARGE SCALE GENOMIC DNA]</scope>
    <source>
        <strain evidence="6">QJT</strain>
        <tissue evidence="6">Leaf</tissue>
    </source>
</reference>
<name>A0AAP0NHR7_9MAGN</name>
<organism evidence="6 7">
    <name type="scientific">Stephania japonica</name>
    <dbReference type="NCBI Taxonomy" id="461633"/>
    <lineage>
        <taxon>Eukaryota</taxon>
        <taxon>Viridiplantae</taxon>
        <taxon>Streptophyta</taxon>
        <taxon>Embryophyta</taxon>
        <taxon>Tracheophyta</taxon>
        <taxon>Spermatophyta</taxon>
        <taxon>Magnoliopsida</taxon>
        <taxon>Ranunculales</taxon>
        <taxon>Menispermaceae</taxon>
        <taxon>Menispermoideae</taxon>
        <taxon>Cissampelideae</taxon>
        <taxon>Stephania</taxon>
    </lineage>
</organism>
<dbReference type="InterPro" id="IPR008733">
    <property type="entry name" value="PEX11"/>
</dbReference>
<dbReference type="Proteomes" id="UP001417504">
    <property type="component" value="Unassembled WGS sequence"/>
</dbReference>
<evidence type="ECO:0000313" key="7">
    <source>
        <dbReference type="Proteomes" id="UP001417504"/>
    </source>
</evidence>
<keyword evidence="7" id="KW-1185">Reference proteome</keyword>